<dbReference type="InterPro" id="IPR045877">
    <property type="entry name" value="ZFP36-like"/>
</dbReference>
<gene>
    <name evidence="8" type="ORF">PVAND_003963</name>
</gene>
<evidence type="ECO:0000256" key="1">
    <source>
        <dbReference type="ARBA" id="ARBA00022723"/>
    </source>
</evidence>
<dbReference type="FunFam" id="4.10.1000.10:FF:000002">
    <property type="entry name" value="Zinc finger protein 36, C3H1 type-like 1"/>
    <property type="match status" value="1"/>
</dbReference>
<keyword evidence="1 5" id="KW-0479">Metal-binding</keyword>
<feature type="zinc finger region" description="C3H1-type" evidence="5">
    <location>
        <begin position="139"/>
        <end position="167"/>
    </location>
</feature>
<evidence type="ECO:0000256" key="3">
    <source>
        <dbReference type="ARBA" id="ARBA00022771"/>
    </source>
</evidence>
<organism evidence="8 9">
    <name type="scientific">Polypedilum vanderplanki</name>
    <name type="common">Sleeping chironomid midge</name>
    <dbReference type="NCBI Taxonomy" id="319348"/>
    <lineage>
        <taxon>Eukaryota</taxon>
        <taxon>Metazoa</taxon>
        <taxon>Ecdysozoa</taxon>
        <taxon>Arthropoda</taxon>
        <taxon>Hexapoda</taxon>
        <taxon>Insecta</taxon>
        <taxon>Pterygota</taxon>
        <taxon>Neoptera</taxon>
        <taxon>Endopterygota</taxon>
        <taxon>Diptera</taxon>
        <taxon>Nematocera</taxon>
        <taxon>Chironomoidea</taxon>
        <taxon>Chironomidae</taxon>
        <taxon>Chironominae</taxon>
        <taxon>Polypedilum</taxon>
        <taxon>Polypedilum</taxon>
    </lineage>
</organism>
<feature type="region of interest" description="Disordered" evidence="6">
    <location>
        <begin position="116"/>
        <end position="135"/>
    </location>
</feature>
<dbReference type="SUPFAM" id="SSF90229">
    <property type="entry name" value="CCCH zinc finger"/>
    <property type="match status" value="2"/>
</dbReference>
<accession>A0A9J6BVN4</accession>
<protein>
    <recommendedName>
        <fullName evidence="7">C3H1-type domain-containing protein</fullName>
    </recommendedName>
</protein>
<evidence type="ECO:0000256" key="6">
    <source>
        <dbReference type="SAM" id="MobiDB-lite"/>
    </source>
</evidence>
<dbReference type="InterPro" id="IPR000571">
    <property type="entry name" value="Znf_CCCH"/>
</dbReference>
<dbReference type="PANTHER" id="PTHR12547">
    <property type="entry name" value="CCCH ZINC FINGER/TIS11-RELATED"/>
    <property type="match status" value="1"/>
</dbReference>
<dbReference type="Gene3D" id="4.10.1000.10">
    <property type="entry name" value="Zinc finger, CCCH-type"/>
    <property type="match status" value="2"/>
</dbReference>
<keyword evidence="9" id="KW-1185">Reference proteome</keyword>
<dbReference type="EMBL" id="JADBJN010000003">
    <property type="protein sequence ID" value="KAG5673967.1"/>
    <property type="molecule type" value="Genomic_DNA"/>
</dbReference>
<dbReference type="Proteomes" id="UP001107558">
    <property type="component" value="Chromosome 3"/>
</dbReference>
<dbReference type="AlphaFoldDB" id="A0A9J6BVN4"/>
<dbReference type="InterPro" id="IPR036855">
    <property type="entry name" value="Znf_CCCH_sf"/>
</dbReference>
<keyword evidence="2" id="KW-0677">Repeat</keyword>
<dbReference type="SMART" id="SM00356">
    <property type="entry name" value="ZnF_C3H1"/>
    <property type="match status" value="2"/>
</dbReference>
<evidence type="ECO:0000256" key="2">
    <source>
        <dbReference type="ARBA" id="ARBA00022737"/>
    </source>
</evidence>
<proteinExistence type="predicted"/>
<dbReference type="FunFam" id="4.10.1000.10:FF:000001">
    <property type="entry name" value="zinc finger CCCH domain-containing protein 15-like"/>
    <property type="match status" value="1"/>
</dbReference>
<dbReference type="PROSITE" id="PS50103">
    <property type="entry name" value="ZF_C3H1"/>
    <property type="match status" value="2"/>
</dbReference>
<evidence type="ECO:0000259" key="7">
    <source>
        <dbReference type="PROSITE" id="PS50103"/>
    </source>
</evidence>
<keyword evidence="3 5" id="KW-0863">Zinc-finger</keyword>
<dbReference type="GO" id="GO:0008270">
    <property type="term" value="F:zinc ion binding"/>
    <property type="evidence" value="ECO:0007669"/>
    <property type="project" value="UniProtKB-KW"/>
</dbReference>
<keyword evidence="4 5" id="KW-0862">Zinc</keyword>
<dbReference type="PANTHER" id="PTHR12547:SF18">
    <property type="entry name" value="PROTEIN TIS11"/>
    <property type="match status" value="1"/>
</dbReference>
<feature type="region of interest" description="Disordered" evidence="6">
    <location>
        <begin position="226"/>
        <end position="269"/>
    </location>
</feature>
<dbReference type="OrthoDB" id="410307at2759"/>
<feature type="domain" description="C3H1-type" evidence="7">
    <location>
        <begin position="177"/>
        <end position="205"/>
    </location>
</feature>
<feature type="domain" description="C3H1-type" evidence="7">
    <location>
        <begin position="139"/>
        <end position="167"/>
    </location>
</feature>
<evidence type="ECO:0000256" key="5">
    <source>
        <dbReference type="PROSITE-ProRule" id="PRU00723"/>
    </source>
</evidence>
<evidence type="ECO:0000313" key="8">
    <source>
        <dbReference type="EMBL" id="KAG5673967.1"/>
    </source>
</evidence>
<evidence type="ECO:0000313" key="9">
    <source>
        <dbReference type="Proteomes" id="UP001107558"/>
    </source>
</evidence>
<evidence type="ECO:0000256" key="4">
    <source>
        <dbReference type="ARBA" id="ARBA00022833"/>
    </source>
</evidence>
<feature type="compositionally biased region" description="Polar residues" evidence="6">
    <location>
        <begin position="227"/>
        <end position="269"/>
    </location>
</feature>
<reference evidence="8" key="1">
    <citation type="submission" date="2021-03" db="EMBL/GenBank/DDBJ databases">
        <title>Chromosome level genome of the anhydrobiotic midge Polypedilum vanderplanki.</title>
        <authorList>
            <person name="Yoshida Y."/>
            <person name="Kikawada T."/>
            <person name="Gusev O."/>
        </authorList>
    </citation>
    <scope>NUCLEOTIDE SEQUENCE</scope>
    <source>
        <strain evidence="8">NIAS01</strain>
        <tissue evidence="8">Whole body or cell culture</tissue>
    </source>
</reference>
<sequence length="359" mass="39986">MSTAILHAGTFIHDFNDLIIKNQNTSSKAIGNQSYKEKFQRKEDNNMHFLKQRNDAYMTNLFASQQKRALQDVIGQQQQQQHAALARTVSTPITDTNQSVVNNLFTSLNDILNGTTATNGHRKLERTQSEPLPQTNTSRYKTELCRPFEEAGECKYGDKCQFAHGFHELRNLQRHPKYKTELCRTFHSVGFCPYGARCHFIHSSQEALTHNKNVAAYQARLQQQQQSRMKTMSLSTASDRETASSVGSLSPTMTHIQNQSSSNGTCYSSDQASPTNNIFTYSFSPSDSPILNGGDMPVIASSVSPPPIIPSAAMFIKPKFIEQTAAAHANVMKQIPEDARLPVFNQISSAIDSMSTLTI</sequence>
<name>A0A9J6BVN4_POLVA</name>
<dbReference type="Pfam" id="PF00642">
    <property type="entry name" value="zf-CCCH"/>
    <property type="match status" value="2"/>
</dbReference>
<feature type="zinc finger region" description="C3H1-type" evidence="5">
    <location>
        <begin position="177"/>
        <end position="205"/>
    </location>
</feature>
<comment type="caution">
    <text evidence="8">The sequence shown here is derived from an EMBL/GenBank/DDBJ whole genome shotgun (WGS) entry which is preliminary data.</text>
</comment>
<dbReference type="GO" id="GO:0003729">
    <property type="term" value="F:mRNA binding"/>
    <property type="evidence" value="ECO:0007669"/>
    <property type="project" value="InterPro"/>
</dbReference>